<keyword evidence="4" id="KW-1185">Reference proteome</keyword>
<dbReference type="GO" id="GO:0006826">
    <property type="term" value="P:iron ion transport"/>
    <property type="evidence" value="ECO:0007669"/>
    <property type="project" value="TreeGrafter"/>
</dbReference>
<evidence type="ECO:0000313" key="3">
    <source>
        <dbReference type="EMBL" id="TNN39156.1"/>
    </source>
</evidence>
<evidence type="ECO:0000313" key="4">
    <source>
        <dbReference type="Proteomes" id="UP000314294"/>
    </source>
</evidence>
<sequence>MERRERRLPAAFLLFLPLLCVCNAKSTVSWCVSSDAEQQKCLDLAGNATARNIRGTLQCVRGLNTRDCMDRIKNGTADAASMFADDIYAAGLCHGLELAAGESHNGVVSEERCGDAPETLMIHLLFVAGSVEPSGAPGVRRSGAPEVRRSGILFSLKPLSHLNYETSPWD</sequence>
<protein>
    <submittedName>
        <fullName evidence="3">Otolith matrix protein 1</fullName>
    </submittedName>
</protein>
<dbReference type="Gene3D" id="3.40.190.10">
    <property type="entry name" value="Periplasmic binding protein-like II"/>
    <property type="match status" value="1"/>
</dbReference>
<keyword evidence="1" id="KW-0732">Signal</keyword>
<organism evidence="3 4">
    <name type="scientific">Liparis tanakae</name>
    <name type="common">Tanaka's snailfish</name>
    <dbReference type="NCBI Taxonomy" id="230148"/>
    <lineage>
        <taxon>Eukaryota</taxon>
        <taxon>Metazoa</taxon>
        <taxon>Chordata</taxon>
        <taxon>Craniata</taxon>
        <taxon>Vertebrata</taxon>
        <taxon>Euteleostomi</taxon>
        <taxon>Actinopterygii</taxon>
        <taxon>Neopterygii</taxon>
        <taxon>Teleostei</taxon>
        <taxon>Neoteleostei</taxon>
        <taxon>Acanthomorphata</taxon>
        <taxon>Eupercaria</taxon>
        <taxon>Perciformes</taxon>
        <taxon>Cottioidei</taxon>
        <taxon>Cottales</taxon>
        <taxon>Liparidae</taxon>
        <taxon>Liparis</taxon>
    </lineage>
</organism>
<accession>A0A4Z2FD35</accession>
<feature type="domain" description="Transferrin-like" evidence="2">
    <location>
        <begin position="28"/>
        <end position="170"/>
    </location>
</feature>
<dbReference type="GO" id="GO:0005886">
    <property type="term" value="C:plasma membrane"/>
    <property type="evidence" value="ECO:0007669"/>
    <property type="project" value="TreeGrafter"/>
</dbReference>
<dbReference type="PANTHER" id="PTHR11485:SF49">
    <property type="entry name" value="OTOLITH MATRIX PROTEIN 1"/>
    <property type="match status" value="1"/>
</dbReference>
<dbReference type="GO" id="GO:0005769">
    <property type="term" value="C:early endosome"/>
    <property type="evidence" value="ECO:0007669"/>
    <property type="project" value="TreeGrafter"/>
</dbReference>
<dbReference type="OrthoDB" id="9981115at2759"/>
<dbReference type="GO" id="GO:0005615">
    <property type="term" value="C:extracellular space"/>
    <property type="evidence" value="ECO:0007669"/>
    <property type="project" value="TreeGrafter"/>
</dbReference>
<comment type="caution">
    <text evidence="3">The sequence shown here is derived from an EMBL/GenBank/DDBJ whole genome shotgun (WGS) entry which is preliminary data.</text>
</comment>
<reference evidence="3 4" key="1">
    <citation type="submission" date="2019-03" db="EMBL/GenBank/DDBJ databases">
        <title>First draft genome of Liparis tanakae, snailfish: a comprehensive survey of snailfish specific genes.</title>
        <authorList>
            <person name="Kim W."/>
            <person name="Song I."/>
            <person name="Jeong J.-H."/>
            <person name="Kim D."/>
            <person name="Kim S."/>
            <person name="Ryu S."/>
            <person name="Song J.Y."/>
            <person name="Lee S.K."/>
        </authorList>
    </citation>
    <scope>NUCLEOTIDE SEQUENCE [LARGE SCALE GENOMIC DNA]</scope>
    <source>
        <tissue evidence="3">Muscle</tissue>
    </source>
</reference>
<evidence type="ECO:0000256" key="1">
    <source>
        <dbReference type="SAM" id="SignalP"/>
    </source>
</evidence>
<proteinExistence type="predicted"/>
<dbReference type="PANTHER" id="PTHR11485">
    <property type="entry name" value="TRANSFERRIN"/>
    <property type="match status" value="1"/>
</dbReference>
<dbReference type="GO" id="GO:0055037">
    <property type="term" value="C:recycling endosome"/>
    <property type="evidence" value="ECO:0007669"/>
    <property type="project" value="TreeGrafter"/>
</dbReference>
<dbReference type="EMBL" id="SRLO01001305">
    <property type="protein sequence ID" value="TNN39156.1"/>
    <property type="molecule type" value="Genomic_DNA"/>
</dbReference>
<evidence type="ECO:0000259" key="2">
    <source>
        <dbReference type="PROSITE" id="PS51408"/>
    </source>
</evidence>
<feature type="signal peptide" evidence="1">
    <location>
        <begin position="1"/>
        <end position="24"/>
    </location>
</feature>
<dbReference type="SUPFAM" id="SSF53850">
    <property type="entry name" value="Periplasmic binding protein-like II"/>
    <property type="match status" value="1"/>
</dbReference>
<name>A0A4Z2FD35_9TELE</name>
<gene>
    <name evidence="3" type="primary">otomp_0</name>
    <name evidence="3" type="ORF">EYF80_050685</name>
</gene>
<dbReference type="AlphaFoldDB" id="A0A4Z2FD35"/>
<dbReference type="Proteomes" id="UP000314294">
    <property type="component" value="Unassembled WGS sequence"/>
</dbReference>
<dbReference type="PROSITE" id="PS51408">
    <property type="entry name" value="TRANSFERRIN_LIKE_4"/>
    <property type="match status" value="1"/>
</dbReference>
<dbReference type="Pfam" id="PF00405">
    <property type="entry name" value="Transferrin"/>
    <property type="match status" value="1"/>
</dbReference>
<feature type="chain" id="PRO_5021423680" evidence="1">
    <location>
        <begin position="25"/>
        <end position="170"/>
    </location>
</feature>
<dbReference type="InterPro" id="IPR001156">
    <property type="entry name" value="Transferrin-like_dom"/>
</dbReference>